<accession>A0A1R1YK89</accession>
<feature type="compositionally biased region" description="Polar residues" evidence="1">
    <location>
        <begin position="1"/>
        <end position="15"/>
    </location>
</feature>
<organism evidence="2 3">
    <name type="scientific">Smittium culicis</name>
    <dbReference type="NCBI Taxonomy" id="133412"/>
    <lineage>
        <taxon>Eukaryota</taxon>
        <taxon>Fungi</taxon>
        <taxon>Fungi incertae sedis</taxon>
        <taxon>Zoopagomycota</taxon>
        <taxon>Kickxellomycotina</taxon>
        <taxon>Harpellomycetes</taxon>
        <taxon>Harpellales</taxon>
        <taxon>Legeriomycetaceae</taxon>
        <taxon>Smittium</taxon>
    </lineage>
</organism>
<proteinExistence type="predicted"/>
<sequence length="79" mass="8883">MKSNNPHSTATSSSKEYPPPSQYLGRATNDDYPKQFLEFSHSSESRPLTEITTEDPAAVNPLEITENCRVKAEFDPQRP</sequence>
<dbReference type="EMBL" id="LSSM01001062">
    <property type="protein sequence ID" value="OMJ27331.1"/>
    <property type="molecule type" value="Genomic_DNA"/>
</dbReference>
<evidence type="ECO:0000256" key="1">
    <source>
        <dbReference type="SAM" id="MobiDB-lite"/>
    </source>
</evidence>
<reference evidence="3" key="1">
    <citation type="submission" date="2017-01" db="EMBL/GenBank/DDBJ databases">
        <authorList>
            <person name="Wang Y."/>
            <person name="White M."/>
            <person name="Kvist S."/>
            <person name="Moncalvo J.-M."/>
        </authorList>
    </citation>
    <scope>NUCLEOTIDE SEQUENCE [LARGE SCALE GENOMIC DNA]</scope>
    <source>
        <strain evidence="3">ID-206-W2</strain>
    </source>
</reference>
<feature type="non-terminal residue" evidence="2">
    <location>
        <position position="79"/>
    </location>
</feature>
<evidence type="ECO:0000313" key="3">
    <source>
        <dbReference type="Proteomes" id="UP000187429"/>
    </source>
</evidence>
<feature type="region of interest" description="Disordered" evidence="1">
    <location>
        <begin position="1"/>
        <end position="60"/>
    </location>
</feature>
<dbReference type="Proteomes" id="UP000187429">
    <property type="component" value="Unassembled WGS sequence"/>
</dbReference>
<dbReference type="AlphaFoldDB" id="A0A1R1YK89"/>
<gene>
    <name evidence="2" type="ORF">AYI69_g3230</name>
</gene>
<protein>
    <submittedName>
        <fullName evidence="2">Uncharacterized protein</fullName>
    </submittedName>
</protein>
<keyword evidence="3" id="KW-1185">Reference proteome</keyword>
<name>A0A1R1YK89_9FUNG</name>
<comment type="caution">
    <text evidence="2">The sequence shown here is derived from an EMBL/GenBank/DDBJ whole genome shotgun (WGS) entry which is preliminary data.</text>
</comment>
<evidence type="ECO:0000313" key="2">
    <source>
        <dbReference type="EMBL" id="OMJ27331.1"/>
    </source>
</evidence>